<proteinExistence type="predicted"/>
<dbReference type="GO" id="GO:0006353">
    <property type="term" value="P:DNA-templated transcription termination"/>
    <property type="evidence" value="ECO:0007669"/>
    <property type="project" value="InterPro"/>
</dbReference>
<accession>A0A382Q4M0</accession>
<dbReference type="InterPro" id="IPR011112">
    <property type="entry name" value="Rho-like_N"/>
</dbReference>
<dbReference type="AlphaFoldDB" id="A0A382Q4M0"/>
<sequence length="292" mass="35293">MSDKKYTVIELKKMCKHKGIKGYSKLRKKELMKKCLGLPPPPETPKKKKKRLTEKYKKTIKENITKLLDDYTKFKKREGVFTIETEESYEYLGSRVYAVFSHKKPMKKKIKAYLNRIGLKKYDIEIVTISYDSRDRLIKKKQIEKYMYEPQRPDLSKYTKEYIMKKYKSLHKPFYINIDYIKFIKAYKTQWTSKNNTIEIGIEVFEKKRGGNNGYKKIKKELENEEYEQIVDIFELYEDVLKKYSYEKLKNLQLDLNSMYERNGDIQQYGFKTEEAYLDQNIDELNIEFLLE</sequence>
<organism evidence="2">
    <name type="scientific">marine metagenome</name>
    <dbReference type="NCBI Taxonomy" id="408172"/>
    <lineage>
        <taxon>unclassified sequences</taxon>
        <taxon>metagenomes</taxon>
        <taxon>ecological metagenomes</taxon>
    </lineage>
</organism>
<evidence type="ECO:0000313" key="2">
    <source>
        <dbReference type="EMBL" id="SVC80519.1"/>
    </source>
</evidence>
<evidence type="ECO:0000259" key="1">
    <source>
        <dbReference type="Pfam" id="PF07498"/>
    </source>
</evidence>
<name>A0A382Q4M0_9ZZZZ</name>
<dbReference type="Pfam" id="PF07498">
    <property type="entry name" value="Rho_N"/>
    <property type="match status" value="1"/>
</dbReference>
<reference evidence="2" key="1">
    <citation type="submission" date="2018-05" db="EMBL/GenBank/DDBJ databases">
        <authorList>
            <person name="Lanie J.A."/>
            <person name="Ng W.-L."/>
            <person name="Kazmierczak K.M."/>
            <person name="Andrzejewski T.M."/>
            <person name="Davidsen T.M."/>
            <person name="Wayne K.J."/>
            <person name="Tettelin H."/>
            <person name="Glass J.I."/>
            <person name="Rusch D."/>
            <person name="Podicherti R."/>
            <person name="Tsui H.-C.T."/>
            <person name="Winkler M.E."/>
        </authorList>
    </citation>
    <scope>NUCLEOTIDE SEQUENCE</scope>
</reference>
<dbReference type="EMBL" id="UINC01111936">
    <property type="protein sequence ID" value="SVC80519.1"/>
    <property type="molecule type" value="Genomic_DNA"/>
</dbReference>
<protein>
    <recommendedName>
        <fullName evidence="1">Rho termination factor-like N-terminal domain-containing protein</fullName>
    </recommendedName>
</protein>
<gene>
    <name evidence="2" type="ORF">METZ01_LOCUS333373</name>
</gene>
<feature type="domain" description="Rho termination factor-like N-terminal" evidence="1">
    <location>
        <begin position="4"/>
        <end position="32"/>
    </location>
</feature>